<dbReference type="EMBL" id="DYZA01000154">
    <property type="protein sequence ID" value="HJD97485.1"/>
    <property type="molecule type" value="Genomic_DNA"/>
</dbReference>
<reference evidence="1" key="2">
    <citation type="submission" date="2021-09" db="EMBL/GenBank/DDBJ databases">
        <authorList>
            <person name="Gilroy R."/>
        </authorList>
    </citation>
    <scope>NUCLEOTIDE SEQUENCE</scope>
    <source>
        <strain evidence="1">ChiGjej2B2-19336</strain>
    </source>
</reference>
<organism evidence="1 2">
    <name type="scientific">Mailhella massiliensis</name>
    <dbReference type="NCBI Taxonomy" id="1903261"/>
    <lineage>
        <taxon>Bacteria</taxon>
        <taxon>Pseudomonadati</taxon>
        <taxon>Thermodesulfobacteriota</taxon>
        <taxon>Desulfovibrionia</taxon>
        <taxon>Desulfovibrionales</taxon>
        <taxon>Desulfovibrionaceae</taxon>
        <taxon>Mailhella</taxon>
    </lineage>
</organism>
<accession>A0A921AW97</accession>
<evidence type="ECO:0000313" key="1">
    <source>
        <dbReference type="EMBL" id="HJD97485.1"/>
    </source>
</evidence>
<sequence length="63" mass="6703">MQRIKASGVVSVMPPAQENSYDPGYFSNGNPATGELATMMTAEWCNGVQEELINVISKAGLTP</sequence>
<name>A0A921AW97_9BACT</name>
<proteinExistence type="predicted"/>
<feature type="non-terminal residue" evidence="1">
    <location>
        <position position="63"/>
    </location>
</feature>
<protein>
    <submittedName>
        <fullName evidence="1">Uncharacterized protein</fullName>
    </submittedName>
</protein>
<dbReference type="Proteomes" id="UP000698963">
    <property type="component" value="Unassembled WGS sequence"/>
</dbReference>
<dbReference type="AlphaFoldDB" id="A0A921AW97"/>
<evidence type="ECO:0000313" key="2">
    <source>
        <dbReference type="Proteomes" id="UP000698963"/>
    </source>
</evidence>
<reference evidence="1" key="1">
    <citation type="journal article" date="2021" name="PeerJ">
        <title>Extensive microbial diversity within the chicken gut microbiome revealed by metagenomics and culture.</title>
        <authorList>
            <person name="Gilroy R."/>
            <person name="Ravi A."/>
            <person name="Getino M."/>
            <person name="Pursley I."/>
            <person name="Horton D.L."/>
            <person name="Alikhan N.F."/>
            <person name="Baker D."/>
            <person name="Gharbi K."/>
            <person name="Hall N."/>
            <person name="Watson M."/>
            <person name="Adriaenssens E.M."/>
            <person name="Foster-Nyarko E."/>
            <person name="Jarju S."/>
            <person name="Secka A."/>
            <person name="Antonio M."/>
            <person name="Oren A."/>
            <person name="Chaudhuri R.R."/>
            <person name="La Ragione R."/>
            <person name="Hildebrand F."/>
            <person name="Pallen M.J."/>
        </authorList>
    </citation>
    <scope>NUCLEOTIDE SEQUENCE</scope>
    <source>
        <strain evidence="1">ChiGjej2B2-19336</strain>
    </source>
</reference>
<gene>
    <name evidence="1" type="ORF">K8W16_07555</name>
</gene>
<comment type="caution">
    <text evidence="1">The sequence shown here is derived from an EMBL/GenBank/DDBJ whole genome shotgun (WGS) entry which is preliminary data.</text>
</comment>